<feature type="domain" description="Dyp-type peroxidase C-terminal" evidence="11">
    <location>
        <begin position="270"/>
        <end position="454"/>
    </location>
</feature>
<sequence length="468" mass="49607">MPGTPEKPSTADSSDDAVAVPAATSSGSADQSGPQAQTDRSGLRRRSLLRGSALVGAGAVGGGLLGGLAGRATAANATSSSQLRESFYGKHQSGIISNTQKQTVLAAFDVSSASRSDLSALMQAWSALAAPLTSGVSHTVPIYRSSTDTGAAYADATNASTTDDSLEAYQLGPSRLTLTVGFGRSLFVDGTGRDRFGLASQLPDQLAALPHFPGEQLTATDSDGDLFLQACADDAQVAFHAVRSIARIAPDVATLRWTQLGYTPDNTGGTPRNLMGFKDGTIDSNLHPPTNLDTTVWAGAEGPVWMQGGSYLVYRRIRMTLEHWDRLAPSDQEQVIGRHKLTGAPLGEDNEFAPLRMSSAIPVDAHVRLAAPQTNAGAVILRRAFSYNNGTTQFTERWPPWRQALEYDAGLLFLAYQQDPRKAFVPINTRLSQQDAMNQFTTHTASAVFAVPPGITGPGDWFGRSLLS</sequence>
<evidence type="ECO:0000256" key="6">
    <source>
        <dbReference type="ARBA" id="ARBA00023002"/>
    </source>
</evidence>
<dbReference type="EMBL" id="VIVQ01000002">
    <property type="protein sequence ID" value="TWE10073.1"/>
    <property type="molecule type" value="Genomic_DNA"/>
</dbReference>
<feature type="compositionally biased region" description="Polar residues" evidence="9">
    <location>
        <begin position="27"/>
        <end position="39"/>
    </location>
</feature>
<evidence type="ECO:0000259" key="11">
    <source>
        <dbReference type="Pfam" id="PF20628"/>
    </source>
</evidence>
<keyword evidence="4" id="KW-0479">Metal-binding</keyword>
<dbReference type="AlphaFoldDB" id="A0A561E384"/>
<dbReference type="Proteomes" id="UP000318297">
    <property type="component" value="Unassembled WGS sequence"/>
</dbReference>
<dbReference type="RefSeq" id="WP_145228799.1">
    <property type="nucleotide sequence ID" value="NZ_VIVQ01000002.1"/>
</dbReference>
<feature type="region of interest" description="Disordered" evidence="9">
    <location>
        <begin position="1"/>
        <end position="44"/>
    </location>
</feature>
<dbReference type="InterPro" id="IPR048328">
    <property type="entry name" value="Dyp_perox_C"/>
</dbReference>
<dbReference type="GO" id="GO:0046872">
    <property type="term" value="F:metal ion binding"/>
    <property type="evidence" value="ECO:0007669"/>
    <property type="project" value="UniProtKB-KW"/>
</dbReference>
<dbReference type="PROSITE" id="PS51318">
    <property type="entry name" value="TAT"/>
    <property type="match status" value="1"/>
</dbReference>
<dbReference type="Pfam" id="PF04261">
    <property type="entry name" value="Dyp_perox_N"/>
    <property type="match status" value="1"/>
</dbReference>
<dbReference type="InterPro" id="IPR011008">
    <property type="entry name" value="Dimeric_a/b-barrel"/>
</dbReference>
<keyword evidence="7" id="KW-0408">Iron</keyword>
<keyword evidence="5" id="KW-0732">Signal</keyword>
<dbReference type="GO" id="GO:0005829">
    <property type="term" value="C:cytosol"/>
    <property type="evidence" value="ECO:0007669"/>
    <property type="project" value="TreeGrafter"/>
</dbReference>
<dbReference type="GO" id="GO:0004601">
    <property type="term" value="F:peroxidase activity"/>
    <property type="evidence" value="ECO:0007669"/>
    <property type="project" value="UniProtKB-KW"/>
</dbReference>
<dbReference type="Pfam" id="PF20628">
    <property type="entry name" value="Dyp_perox_C"/>
    <property type="match status" value="1"/>
</dbReference>
<organism evidence="12 13">
    <name type="scientific">Rudaeicoccus suwonensis</name>
    <dbReference type="NCBI Taxonomy" id="657409"/>
    <lineage>
        <taxon>Bacteria</taxon>
        <taxon>Bacillati</taxon>
        <taxon>Actinomycetota</taxon>
        <taxon>Actinomycetes</taxon>
        <taxon>Micrococcales</taxon>
        <taxon>Dermacoccaceae</taxon>
        <taxon>Rudaeicoccus</taxon>
    </lineage>
</organism>
<keyword evidence="3" id="KW-0349">Heme</keyword>
<evidence type="ECO:0000256" key="9">
    <source>
        <dbReference type="SAM" id="MobiDB-lite"/>
    </source>
</evidence>
<comment type="cofactor">
    <cofactor evidence="1">
        <name>heme b</name>
        <dbReference type="ChEBI" id="CHEBI:60344"/>
    </cofactor>
</comment>
<evidence type="ECO:0000313" key="12">
    <source>
        <dbReference type="EMBL" id="TWE10073.1"/>
    </source>
</evidence>
<evidence type="ECO:0000256" key="4">
    <source>
        <dbReference type="ARBA" id="ARBA00022723"/>
    </source>
</evidence>
<evidence type="ECO:0000256" key="5">
    <source>
        <dbReference type="ARBA" id="ARBA00022729"/>
    </source>
</evidence>
<comment type="similarity">
    <text evidence="8">Belongs to the DyP-type peroxidase family.</text>
</comment>
<evidence type="ECO:0000259" key="10">
    <source>
        <dbReference type="Pfam" id="PF04261"/>
    </source>
</evidence>
<accession>A0A561E384</accession>
<keyword evidence="6" id="KW-0560">Oxidoreductase</keyword>
<name>A0A561E384_9MICO</name>
<dbReference type="OrthoDB" id="9781066at2"/>
<gene>
    <name evidence="12" type="ORF">BKA23_2421</name>
</gene>
<reference evidence="12 13" key="1">
    <citation type="submission" date="2019-06" db="EMBL/GenBank/DDBJ databases">
        <title>Sequencing the genomes of 1000 actinobacteria strains.</title>
        <authorList>
            <person name="Klenk H.-P."/>
        </authorList>
    </citation>
    <scope>NUCLEOTIDE SEQUENCE [LARGE SCALE GENOMIC DNA]</scope>
    <source>
        <strain evidence="12 13">DSM 19560</strain>
    </source>
</reference>
<evidence type="ECO:0000256" key="3">
    <source>
        <dbReference type="ARBA" id="ARBA00022617"/>
    </source>
</evidence>
<feature type="domain" description="Dyp-type peroxidase N-terminal" evidence="10">
    <location>
        <begin position="92"/>
        <end position="262"/>
    </location>
</feature>
<protein>
    <submittedName>
        <fullName evidence="12">Deferrochelatase/peroxidase EfeB</fullName>
    </submittedName>
</protein>
<dbReference type="PANTHER" id="PTHR30521:SF4">
    <property type="entry name" value="DEFERROCHELATASE"/>
    <property type="match status" value="1"/>
</dbReference>
<feature type="compositionally biased region" description="Low complexity" evidence="9">
    <location>
        <begin position="8"/>
        <end position="26"/>
    </location>
</feature>
<dbReference type="InterPro" id="IPR006311">
    <property type="entry name" value="TAT_signal"/>
</dbReference>
<dbReference type="NCBIfam" id="TIGR01413">
    <property type="entry name" value="Dyp_perox_fam"/>
    <property type="match status" value="1"/>
</dbReference>
<keyword evidence="13" id="KW-1185">Reference proteome</keyword>
<proteinExistence type="inferred from homology"/>
<dbReference type="InterPro" id="IPR006314">
    <property type="entry name" value="Dyp_peroxidase"/>
</dbReference>
<evidence type="ECO:0000256" key="7">
    <source>
        <dbReference type="ARBA" id="ARBA00023004"/>
    </source>
</evidence>
<evidence type="ECO:0000313" key="13">
    <source>
        <dbReference type="Proteomes" id="UP000318297"/>
    </source>
</evidence>
<evidence type="ECO:0000256" key="1">
    <source>
        <dbReference type="ARBA" id="ARBA00001970"/>
    </source>
</evidence>
<dbReference type="PROSITE" id="PS51404">
    <property type="entry name" value="DYP_PEROXIDASE"/>
    <property type="match status" value="1"/>
</dbReference>
<dbReference type="GO" id="GO:0020037">
    <property type="term" value="F:heme binding"/>
    <property type="evidence" value="ECO:0007669"/>
    <property type="project" value="InterPro"/>
</dbReference>
<dbReference type="InterPro" id="IPR048327">
    <property type="entry name" value="Dyp_perox_N"/>
</dbReference>
<dbReference type="SUPFAM" id="SSF54909">
    <property type="entry name" value="Dimeric alpha+beta barrel"/>
    <property type="match status" value="1"/>
</dbReference>
<dbReference type="PANTHER" id="PTHR30521">
    <property type="entry name" value="DEFERROCHELATASE/PEROXIDASE"/>
    <property type="match status" value="1"/>
</dbReference>
<comment type="caution">
    <text evidence="12">The sequence shown here is derived from an EMBL/GenBank/DDBJ whole genome shotgun (WGS) entry which is preliminary data.</text>
</comment>
<evidence type="ECO:0000256" key="2">
    <source>
        <dbReference type="ARBA" id="ARBA00022559"/>
    </source>
</evidence>
<keyword evidence="2 12" id="KW-0575">Peroxidase</keyword>
<evidence type="ECO:0000256" key="8">
    <source>
        <dbReference type="ARBA" id="ARBA00025737"/>
    </source>
</evidence>